<reference evidence="2" key="1">
    <citation type="journal article" date="2019" name="Int. J. Syst. Evol. Microbiol.">
        <title>The Global Catalogue of Microorganisms (GCM) 10K type strain sequencing project: providing services to taxonomists for standard genome sequencing and annotation.</title>
        <authorList>
            <consortium name="The Broad Institute Genomics Platform"/>
            <consortium name="The Broad Institute Genome Sequencing Center for Infectious Disease"/>
            <person name="Wu L."/>
            <person name="Ma J."/>
        </authorList>
    </citation>
    <scope>NUCLEOTIDE SEQUENCE [LARGE SCALE GENOMIC DNA]</scope>
    <source>
        <strain evidence="2">CGMCC 4.7396</strain>
    </source>
</reference>
<evidence type="ECO:0000313" key="1">
    <source>
        <dbReference type="EMBL" id="MFC3494260.1"/>
    </source>
</evidence>
<organism evidence="1 2">
    <name type="scientific">Glycomyces rhizosphaerae</name>
    <dbReference type="NCBI Taxonomy" id="2054422"/>
    <lineage>
        <taxon>Bacteria</taxon>
        <taxon>Bacillati</taxon>
        <taxon>Actinomycetota</taxon>
        <taxon>Actinomycetes</taxon>
        <taxon>Glycomycetales</taxon>
        <taxon>Glycomycetaceae</taxon>
        <taxon>Glycomyces</taxon>
    </lineage>
</organism>
<sequence>MAAKSAGAIGRWGAAAVNRVRGEVYNGFKLIELLRSHVPLDFDPDDFLIAGSARLWAGGITSRLSDLDLVARPGSDTWRRAQELAFTHALVFDADPLRLSDYTGDKIARLYSGVIEVSEHWILPGSDTEMLLERAEVIDGLKYLPLTEVIAYKHMLSRPKDLSDLQAIDAHLDRAGPRPHLLPKICDAVIQQHN</sequence>
<keyword evidence="2" id="KW-1185">Reference proteome</keyword>
<name>A0ABV7Q0A7_9ACTN</name>
<evidence type="ECO:0000313" key="2">
    <source>
        <dbReference type="Proteomes" id="UP001595712"/>
    </source>
</evidence>
<dbReference type="RefSeq" id="WP_387977850.1">
    <property type="nucleotide sequence ID" value="NZ_JBHRWO010000015.1"/>
</dbReference>
<protein>
    <recommendedName>
        <fullName evidence="3">Nucleotidyl transferase AbiEii/AbiGii toxin family protein</fullName>
    </recommendedName>
</protein>
<gene>
    <name evidence="1" type="ORF">ACFO8M_17390</name>
</gene>
<proteinExistence type="predicted"/>
<evidence type="ECO:0008006" key="3">
    <source>
        <dbReference type="Google" id="ProtNLM"/>
    </source>
</evidence>
<comment type="caution">
    <text evidence="1">The sequence shown here is derived from an EMBL/GenBank/DDBJ whole genome shotgun (WGS) entry which is preliminary data.</text>
</comment>
<dbReference type="Proteomes" id="UP001595712">
    <property type="component" value="Unassembled WGS sequence"/>
</dbReference>
<dbReference type="EMBL" id="JBHRWO010000015">
    <property type="protein sequence ID" value="MFC3494260.1"/>
    <property type="molecule type" value="Genomic_DNA"/>
</dbReference>
<accession>A0ABV7Q0A7</accession>